<accession>A0ABQ6MPQ2</accession>
<reference evidence="4 5" key="1">
    <citation type="journal article" date="2023" name="Commun. Biol.">
        <title>Genome analysis of Parmales, the sister group of diatoms, reveals the evolutionary specialization of diatoms from phago-mixotrophs to photoautotrophs.</title>
        <authorList>
            <person name="Ban H."/>
            <person name="Sato S."/>
            <person name="Yoshikawa S."/>
            <person name="Yamada K."/>
            <person name="Nakamura Y."/>
            <person name="Ichinomiya M."/>
            <person name="Sato N."/>
            <person name="Blanc-Mathieu R."/>
            <person name="Endo H."/>
            <person name="Kuwata A."/>
            <person name="Ogata H."/>
        </authorList>
    </citation>
    <scope>NUCLEOTIDE SEQUENCE [LARGE SCALE GENOMIC DNA]</scope>
</reference>
<evidence type="ECO:0000256" key="1">
    <source>
        <dbReference type="SAM" id="SignalP"/>
    </source>
</evidence>
<keyword evidence="1" id="KW-0732">Signal</keyword>
<name>A0ABQ6MPQ2_9STRA</name>
<organism evidence="4 5">
    <name type="scientific">Tetraparma gracilis</name>
    <dbReference type="NCBI Taxonomy" id="2962635"/>
    <lineage>
        <taxon>Eukaryota</taxon>
        <taxon>Sar</taxon>
        <taxon>Stramenopiles</taxon>
        <taxon>Ochrophyta</taxon>
        <taxon>Bolidophyceae</taxon>
        <taxon>Parmales</taxon>
        <taxon>Triparmaceae</taxon>
        <taxon>Tetraparma</taxon>
    </lineage>
</organism>
<dbReference type="EMBL" id="BRYB01003057">
    <property type="protein sequence ID" value="GMI29730.1"/>
    <property type="molecule type" value="Genomic_DNA"/>
</dbReference>
<sequence length="296" mass="30364">MNVLLLFLALLCPAAAFLPPPSPLLPPLAASTIDVTPDPATSSAVCVVTADGKETSKAYSKAVAAAAKEMGTIPGFRKGSKIPAAVIESALAKSGNPLLLVKSALSSLLSSVVEPALKSCASVDPIGVPSLADDEAALAARFAAGEPLELKVRCDVWPAVRFKGGPGGAVPAYHGLSAAYARRPFDEKRFDQSVLDLRDRQASLRPKAEGARLEVGDACVVNMRGFLQKPGGGRGEPLPNAASGDRVDVVLTPGKYMEGLVEGLVGAGAGETREVVVAFPGGLRDKGLAGRTAVFD</sequence>
<dbReference type="Proteomes" id="UP001165060">
    <property type="component" value="Unassembled WGS sequence"/>
</dbReference>
<evidence type="ECO:0000313" key="4">
    <source>
        <dbReference type="EMBL" id="GMI29730.1"/>
    </source>
</evidence>
<comment type="caution">
    <text evidence="4">The sequence shown here is derived from an EMBL/GenBank/DDBJ whole genome shotgun (WGS) entry which is preliminary data.</text>
</comment>
<dbReference type="Gene3D" id="3.30.70.1050">
    <property type="entry name" value="Trigger factor ribosome-binding domain"/>
    <property type="match status" value="1"/>
</dbReference>
<evidence type="ECO:0000313" key="5">
    <source>
        <dbReference type="Proteomes" id="UP001165060"/>
    </source>
</evidence>
<dbReference type="Pfam" id="PF05697">
    <property type="entry name" value="Trigger_N"/>
    <property type="match status" value="1"/>
</dbReference>
<proteinExistence type="predicted"/>
<feature type="domain" description="PPIase FKBP-type" evidence="2">
    <location>
        <begin position="213"/>
        <end position="295"/>
    </location>
</feature>
<dbReference type="SUPFAM" id="SSF54534">
    <property type="entry name" value="FKBP-like"/>
    <property type="match status" value="1"/>
</dbReference>
<evidence type="ECO:0008006" key="6">
    <source>
        <dbReference type="Google" id="ProtNLM"/>
    </source>
</evidence>
<feature type="non-terminal residue" evidence="4">
    <location>
        <position position="296"/>
    </location>
</feature>
<feature type="signal peptide" evidence="1">
    <location>
        <begin position="1"/>
        <end position="16"/>
    </location>
</feature>
<evidence type="ECO:0000259" key="3">
    <source>
        <dbReference type="Pfam" id="PF05697"/>
    </source>
</evidence>
<dbReference type="InterPro" id="IPR001179">
    <property type="entry name" value="PPIase_FKBP_dom"/>
</dbReference>
<dbReference type="Pfam" id="PF00254">
    <property type="entry name" value="FKBP_C"/>
    <property type="match status" value="1"/>
</dbReference>
<keyword evidence="5" id="KW-1185">Reference proteome</keyword>
<feature type="chain" id="PRO_5046496033" description="Peptidylprolyl isomerase" evidence="1">
    <location>
        <begin position="17"/>
        <end position="296"/>
    </location>
</feature>
<dbReference type="SUPFAM" id="SSF102735">
    <property type="entry name" value="Trigger factor ribosome-binding domain"/>
    <property type="match status" value="1"/>
</dbReference>
<evidence type="ECO:0000259" key="2">
    <source>
        <dbReference type="Pfam" id="PF00254"/>
    </source>
</evidence>
<feature type="domain" description="Trigger factor ribosome-binding bacterial" evidence="3">
    <location>
        <begin position="42"/>
        <end position="162"/>
    </location>
</feature>
<dbReference type="InterPro" id="IPR046357">
    <property type="entry name" value="PPIase_dom_sf"/>
</dbReference>
<dbReference type="InterPro" id="IPR008881">
    <property type="entry name" value="Trigger_fac_ribosome-bd_bac"/>
</dbReference>
<protein>
    <recommendedName>
        <fullName evidence="6">Peptidylprolyl isomerase</fullName>
    </recommendedName>
</protein>
<gene>
    <name evidence="4" type="ORF">TeGR_g9784</name>
</gene>
<dbReference type="Gene3D" id="3.10.50.40">
    <property type="match status" value="1"/>
</dbReference>
<dbReference type="InterPro" id="IPR036611">
    <property type="entry name" value="Trigger_fac_ribosome-bd_sf"/>
</dbReference>